<protein>
    <submittedName>
        <fullName evidence="3">DNA-directed RNA polymerases I, II, and III subunit RPABC1</fullName>
    </submittedName>
</protein>
<evidence type="ECO:0000256" key="1">
    <source>
        <dbReference type="ARBA" id="ARBA00023163"/>
    </source>
</evidence>
<dbReference type="Proteomes" id="UP000236333">
    <property type="component" value="Unassembled WGS sequence"/>
</dbReference>
<feature type="domain" description="RNA polymerase subunit H/Rpb5 C-terminal" evidence="2">
    <location>
        <begin position="116"/>
        <end position="190"/>
    </location>
</feature>
<dbReference type="SUPFAM" id="SSF55287">
    <property type="entry name" value="RPB5-like RNA polymerase subunit"/>
    <property type="match status" value="1"/>
</dbReference>
<evidence type="ECO:0000313" key="4">
    <source>
        <dbReference type="Proteomes" id="UP000236333"/>
    </source>
</evidence>
<dbReference type="GO" id="GO:0042797">
    <property type="term" value="P:tRNA transcription by RNA polymerase III"/>
    <property type="evidence" value="ECO:0007669"/>
    <property type="project" value="TreeGrafter"/>
</dbReference>
<dbReference type="GO" id="GO:0005665">
    <property type="term" value="C:RNA polymerase II, core complex"/>
    <property type="evidence" value="ECO:0007669"/>
    <property type="project" value="TreeGrafter"/>
</dbReference>
<accession>A0A2J7ZH06</accession>
<dbReference type="GO" id="GO:0006366">
    <property type="term" value="P:transcription by RNA polymerase II"/>
    <property type="evidence" value="ECO:0007669"/>
    <property type="project" value="TreeGrafter"/>
</dbReference>
<dbReference type="InterPro" id="IPR014381">
    <property type="entry name" value="Arch_Rpo5/euc_Rpb5"/>
</dbReference>
<dbReference type="GO" id="GO:0005736">
    <property type="term" value="C:RNA polymerase I complex"/>
    <property type="evidence" value="ECO:0007669"/>
    <property type="project" value="TreeGrafter"/>
</dbReference>
<evidence type="ECO:0000259" key="2">
    <source>
        <dbReference type="Pfam" id="PF01191"/>
    </source>
</evidence>
<dbReference type="InterPro" id="IPR000783">
    <property type="entry name" value="RNA_pol_subH/Rpb5_C"/>
</dbReference>
<dbReference type="OrthoDB" id="248779at2759"/>
<dbReference type="Gene3D" id="3.90.940.20">
    <property type="entry name" value="RPB5-like RNA polymerase subunit"/>
    <property type="match status" value="1"/>
</dbReference>
<reference evidence="3 4" key="1">
    <citation type="journal article" date="2017" name="Mol. Biol. Evol.">
        <title>The 4-celled Tetrabaena socialis nuclear genome reveals the essential components for genetic control of cell number at the origin of multicellularity in the volvocine lineage.</title>
        <authorList>
            <person name="Featherston J."/>
            <person name="Arakaki Y."/>
            <person name="Hanschen E.R."/>
            <person name="Ferris P.J."/>
            <person name="Michod R.E."/>
            <person name="Olson B.J.S.C."/>
            <person name="Nozaki H."/>
            <person name="Durand P.M."/>
        </authorList>
    </citation>
    <scope>NUCLEOTIDE SEQUENCE [LARGE SCALE GENOMIC DNA]</scope>
    <source>
        <strain evidence="3 4">NIES-571</strain>
    </source>
</reference>
<organism evidence="3 4">
    <name type="scientific">Tetrabaena socialis</name>
    <dbReference type="NCBI Taxonomy" id="47790"/>
    <lineage>
        <taxon>Eukaryota</taxon>
        <taxon>Viridiplantae</taxon>
        <taxon>Chlorophyta</taxon>
        <taxon>core chlorophytes</taxon>
        <taxon>Chlorophyceae</taxon>
        <taxon>CS clade</taxon>
        <taxon>Chlamydomonadales</taxon>
        <taxon>Tetrabaenaceae</taxon>
        <taxon>Tetrabaena</taxon>
    </lineage>
</organism>
<proteinExistence type="predicted"/>
<evidence type="ECO:0000313" key="3">
    <source>
        <dbReference type="EMBL" id="PNG99548.1"/>
    </source>
</evidence>
<dbReference type="GO" id="GO:0006362">
    <property type="term" value="P:transcription elongation by RNA polymerase I"/>
    <property type="evidence" value="ECO:0007669"/>
    <property type="project" value="TreeGrafter"/>
</dbReference>
<dbReference type="PANTHER" id="PTHR10535">
    <property type="entry name" value="DNA-DIRECTED RNA POLYMERASES I, II, AND III SUBUNIT RPABC1"/>
    <property type="match status" value="1"/>
</dbReference>
<dbReference type="Pfam" id="PF01191">
    <property type="entry name" value="RNA_pol_Rpb5_C"/>
    <property type="match status" value="1"/>
</dbReference>
<keyword evidence="1" id="KW-0804">Transcription</keyword>
<dbReference type="AlphaFoldDB" id="A0A2J7ZH06"/>
<sequence length="194" mass="22334">MDQAREIIKSFETLVDMLRDRVLYESVQELVDYRDQQMNAVAASSRMVFPLDFPALSLRIVYNMHPKFKVNDVKKLLDYTGTIILVSKEKPGTLALKGLEEAAANIQVFDINELQFNVMRHALVPTHEPIRKEEDIDRVIKMARVRSKFNLPLIHNTDAIARYLALKPGELVRIVRLSPSAGEYVSYRYCIKVL</sequence>
<dbReference type="GO" id="GO:0003677">
    <property type="term" value="F:DNA binding"/>
    <property type="evidence" value="ECO:0007669"/>
    <property type="project" value="InterPro"/>
</dbReference>
<dbReference type="GO" id="GO:0005666">
    <property type="term" value="C:RNA polymerase III complex"/>
    <property type="evidence" value="ECO:0007669"/>
    <property type="project" value="TreeGrafter"/>
</dbReference>
<keyword evidence="3" id="KW-0240">DNA-directed RNA polymerase</keyword>
<dbReference type="InterPro" id="IPR035913">
    <property type="entry name" value="RPB5-like_sf"/>
</dbReference>
<comment type="caution">
    <text evidence="3">The sequence shown here is derived from an EMBL/GenBank/DDBJ whole genome shotgun (WGS) entry which is preliminary data.</text>
</comment>
<dbReference type="GO" id="GO:0003899">
    <property type="term" value="F:DNA-directed RNA polymerase activity"/>
    <property type="evidence" value="ECO:0007669"/>
    <property type="project" value="InterPro"/>
</dbReference>
<dbReference type="PIRSF" id="PIRSF000747">
    <property type="entry name" value="RPB5"/>
    <property type="match status" value="1"/>
</dbReference>
<keyword evidence="4" id="KW-1185">Reference proteome</keyword>
<dbReference type="PANTHER" id="PTHR10535:SF0">
    <property type="entry name" value="DNA-DIRECTED RNA POLYMERASES I, II, AND III SUBUNIT RPABC1"/>
    <property type="match status" value="1"/>
</dbReference>
<dbReference type="EMBL" id="PGGS01002637">
    <property type="protein sequence ID" value="PNG99548.1"/>
    <property type="molecule type" value="Genomic_DNA"/>
</dbReference>
<name>A0A2J7ZH06_9CHLO</name>
<gene>
    <name evidence="3" type="ORF">TSOC_014671</name>
</gene>